<dbReference type="PANTHER" id="PTHR43798:SF31">
    <property type="entry name" value="AB HYDROLASE SUPERFAMILY PROTEIN YCLE"/>
    <property type="match status" value="1"/>
</dbReference>
<dbReference type="PRINTS" id="PR00412">
    <property type="entry name" value="EPOXHYDRLASE"/>
</dbReference>
<reference evidence="4" key="1">
    <citation type="submission" date="2023-07" db="EMBL/GenBank/DDBJ databases">
        <authorList>
            <person name="Haufschild T."/>
            <person name="Kallscheuer N."/>
            <person name="Hammer J."/>
            <person name="Kohn T."/>
            <person name="Kabuu M."/>
            <person name="Jogler M."/>
            <person name="Wohfarth N."/>
            <person name="Heuer A."/>
            <person name="Rohde M."/>
            <person name="van Teeseling M.C.F."/>
            <person name="Jogler C."/>
        </authorList>
    </citation>
    <scope>NUCLEOTIDE SEQUENCE</scope>
    <source>
        <strain evidence="3">Strain 138</strain>
        <strain evidence="4">Strain 318</strain>
    </source>
</reference>
<evidence type="ECO:0000313" key="5">
    <source>
        <dbReference type="Proteomes" id="UP001229955"/>
    </source>
</evidence>
<organism evidence="4 5">
    <name type="scientific">Pseudogemmatithrix spongiicola</name>
    <dbReference type="NCBI Taxonomy" id="3062599"/>
    <lineage>
        <taxon>Bacteria</taxon>
        <taxon>Pseudomonadati</taxon>
        <taxon>Gemmatimonadota</taxon>
        <taxon>Gemmatimonadia</taxon>
        <taxon>Gemmatimonadales</taxon>
        <taxon>Gemmatimonadaceae</taxon>
        <taxon>Pseudogemmatithrix</taxon>
    </lineage>
</organism>
<dbReference type="SUPFAM" id="SSF53474">
    <property type="entry name" value="alpha/beta-Hydrolases"/>
    <property type="match status" value="1"/>
</dbReference>
<keyword evidence="5" id="KW-1185">Reference proteome</keyword>
<dbReference type="PANTHER" id="PTHR43798">
    <property type="entry name" value="MONOACYLGLYCEROL LIPASE"/>
    <property type="match status" value="1"/>
</dbReference>
<dbReference type="InterPro" id="IPR029058">
    <property type="entry name" value="AB_hydrolase_fold"/>
</dbReference>
<feature type="domain" description="AB hydrolase-1" evidence="2">
    <location>
        <begin position="42"/>
        <end position="276"/>
    </location>
</feature>
<dbReference type="KEGG" id="pspc:Strain318_002641"/>
<dbReference type="AlphaFoldDB" id="A0AA49Q9F7"/>
<name>A0AA49Q9F7_9BACT</name>
<sequence length="295" mass="32302">MNTRLPPAEWFPAGVDGIVARTVTLASGPRVRVLEAGPANGPPVLLVHGWAVSAYLWRHNILPLANAGYRVLAPDLPGHGLSDAPSAPGSYSLDAFARYVLETLDACGVARAAVAGQSMGGKVVVHAALQAPARVSQLMLYGAVGFGLIPPWQALSPLLPTLPGEWIAKLIPREAIAFVQHRVYGKLGFFTERDVDEYWAPTQFPAVVRAQFQMLQEFQWGLWDEATVRRLRVPTHVIFGTRDRTVRPRNAESLARMLPDGRLTWIPDGGHVVMEEVPGQVNAQMLEDLTRFPTR</sequence>
<accession>A0AA49JXB3</accession>
<dbReference type="InterPro" id="IPR050266">
    <property type="entry name" value="AB_hydrolase_sf"/>
</dbReference>
<gene>
    <name evidence="3" type="ORF">Strain138_002641</name>
    <name evidence="4" type="ORF">Strain318_002641</name>
</gene>
<dbReference type="EMBL" id="CP130613">
    <property type="protein sequence ID" value="WKW16230.1"/>
    <property type="molecule type" value="Genomic_DNA"/>
</dbReference>
<evidence type="ECO:0000256" key="1">
    <source>
        <dbReference type="ARBA" id="ARBA00022801"/>
    </source>
</evidence>
<dbReference type="InterPro" id="IPR000639">
    <property type="entry name" value="Epox_hydrolase-like"/>
</dbReference>
<evidence type="ECO:0000313" key="3">
    <source>
        <dbReference type="EMBL" id="WKW13323.1"/>
    </source>
</evidence>
<dbReference type="GO" id="GO:0016787">
    <property type="term" value="F:hydrolase activity"/>
    <property type="evidence" value="ECO:0007669"/>
    <property type="project" value="UniProtKB-KW"/>
</dbReference>
<evidence type="ECO:0000313" key="4">
    <source>
        <dbReference type="EMBL" id="WKW16230.1"/>
    </source>
</evidence>
<dbReference type="Gene3D" id="3.40.50.1820">
    <property type="entry name" value="alpha/beta hydrolase"/>
    <property type="match status" value="1"/>
</dbReference>
<proteinExistence type="predicted"/>
<accession>A0AA49Q9F7</accession>
<keyword evidence="1 4" id="KW-0378">Hydrolase</keyword>
<protein>
    <submittedName>
        <fullName evidence="4">Alpha/beta hydrolase</fullName>
    </submittedName>
</protein>
<dbReference type="Proteomes" id="UP001229955">
    <property type="component" value="Chromosome"/>
</dbReference>
<dbReference type="GO" id="GO:0016020">
    <property type="term" value="C:membrane"/>
    <property type="evidence" value="ECO:0007669"/>
    <property type="project" value="TreeGrafter"/>
</dbReference>
<dbReference type="InterPro" id="IPR000073">
    <property type="entry name" value="AB_hydrolase_1"/>
</dbReference>
<dbReference type="Pfam" id="PF00561">
    <property type="entry name" value="Abhydrolase_1"/>
    <property type="match status" value="1"/>
</dbReference>
<evidence type="ECO:0000259" key="2">
    <source>
        <dbReference type="Pfam" id="PF00561"/>
    </source>
</evidence>
<dbReference type="RefSeq" id="WP_367886182.1">
    <property type="nucleotide sequence ID" value="NZ_CP130612.1"/>
</dbReference>
<dbReference type="EMBL" id="CP130612">
    <property type="protein sequence ID" value="WKW13323.1"/>
    <property type="molecule type" value="Genomic_DNA"/>
</dbReference>
<dbReference type="PRINTS" id="PR00111">
    <property type="entry name" value="ABHYDROLASE"/>
</dbReference>